<feature type="binding site" evidence="3">
    <location>
        <position position="57"/>
    </location>
    <ligand>
        <name>Mg(2+)</name>
        <dbReference type="ChEBI" id="CHEBI:18420"/>
        <label>1</label>
    </ligand>
</feature>
<evidence type="ECO:0000256" key="3">
    <source>
        <dbReference type="PIRSR" id="PIRSR605502-1"/>
    </source>
</evidence>
<dbReference type="Gene3D" id="1.10.4080.10">
    <property type="entry name" value="ADP-ribosylation/Crystallin J1"/>
    <property type="match status" value="1"/>
</dbReference>
<evidence type="ECO:0000313" key="5">
    <source>
        <dbReference type="Proteomes" id="UP000824239"/>
    </source>
</evidence>
<feature type="binding site" evidence="3">
    <location>
        <position position="56"/>
    </location>
    <ligand>
        <name>Mg(2+)</name>
        <dbReference type="ChEBI" id="CHEBI:18420"/>
        <label>1</label>
    </ligand>
</feature>
<gene>
    <name evidence="4" type="ORF">IAA53_03920</name>
</gene>
<feature type="binding site" evidence="3">
    <location>
        <position position="279"/>
    </location>
    <ligand>
        <name>Mg(2+)</name>
        <dbReference type="ChEBI" id="CHEBI:18420"/>
        <label>1</label>
    </ligand>
</feature>
<keyword evidence="2" id="KW-0378">Hydrolase</keyword>
<reference evidence="4" key="2">
    <citation type="journal article" date="2021" name="PeerJ">
        <title>Extensive microbial diversity within the chicken gut microbiome revealed by metagenomics and culture.</title>
        <authorList>
            <person name="Gilroy R."/>
            <person name="Ravi A."/>
            <person name="Getino M."/>
            <person name="Pursley I."/>
            <person name="Horton D.L."/>
            <person name="Alikhan N.F."/>
            <person name="Baker D."/>
            <person name="Gharbi K."/>
            <person name="Hall N."/>
            <person name="Watson M."/>
            <person name="Adriaenssens E.M."/>
            <person name="Foster-Nyarko E."/>
            <person name="Jarju S."/>
            <person name="Secka A."/>
            <person name="Antonio M."/>
            <person name="Oren A."/>
            <person name="Chaudhuri R.R."/>
            <person name="La Ragione R."/>
            <person name="Hildebrand F."/>
            <person name="Pallen M.J."/>
        </authorList>
    </citation>
    <scope>NUCLEOTIDE SEQUENCE</scope>
    <source>
        <strain evidence="4">ChiBcec15-4380</strain>
    </source>
</reference>
<protein>
    <submittedName>
        <fullName evidence="4">ADP-ribosylglycohydrolase family protein</fullName>
    </submittedName>
</protein>
<sequence length="697" mass="76209">MNFETYYEKTYAAWLGKLIGIRLGAPVEGWTAAEIRETYGHITGYPVDYGVFAADDDANGPLFFVRSLLTADDPSVEQMADTLAGYIADGHGFFWWGGIGVSTEDTAYHNLRRGIPAPRSGSAAVNGIALAEQIGGQIFSDCWGYVSAGDPALAARLAGRMSSVTHDGDGIHGGVFVAAAIALAYTCRDIREVLRRALSYIPAESGYARCVRDVTALWEQGLSWEACLSTVLERYDYGKYPGVCHIIPNTAIMIAAMLYGRQDFLKTLCLLCEAGWDTDCTLGNVGSILGALVGLEGIPPHLIEPLEDRILASSCMGSLNLDTISGSALRFARLGARLAGMEVPPAYLAPGWRFRVPYGTQGFAARPNRYCELKPLVRDGALQIIVNQAFPHQTGRVFHKTYFTPGEVYDARYQPSFSPTVYPGATLTFTLSGPENLLLRLYAQEVDGPRHTGPAFALTAEPRDYALTIPDDRGNAVIGEIGLLVEATERMSRQRFTLHAVTTDGRVRQQIHWPGVPLEDWGLDFGGSPWRTIRGCTTYAAGAAITPGGLEIRDDFVIFSDAAASLQRAEVTAQLQWDSDGPGGVEVRFHIRSAVSYFSLRFDRDGCWFCRRTGLRHQEAVSLPPVRFAENGKLRLTFCRKNGSMCIYLPDVCLPLPPIPQHEAYGAFGLAADGCARLLVLRTELECDRPSSFDHIF</sequence>
<evidence type="ECO:0000256" key="1">
    <source>
        <dbReference type="ARBA" id="ARBA00010702"/>
    </source>
</evidence>
<dbReference type="GO" id="GO:0016787">
    <property type="term" value="F:hydrolase activity"/>
    <property type="evidence" value="ECO:0007669"/>
    <property type="project" value="UniProtKB-KW"/>
</dbReference>
<organism evidence="4 5">
    <name type="scientific">Candidatus Avoscillospira avicola</name>
    <dbReference type="NCBI Taxonomy" id="2840706"/>
    <lineage>
        <taxon>Bacteria</taxon>
        <taxon>Bacillati</taxon>
        <taxon>Bacillota</taxon>
        <taxon>Clostridia</taxon>
        <taxon>Eubacteriales</taxon>
        <taxon>Oscillospiraceae</taxon>
        <taxon>Oscillospiraceae incertae sedis</taxon>
        <taxon>Candidatus Avoscillospira</taxon>
    </lineage>
</organism>
<dbReference type="GO" id="GO:0046872">
    <property type="term" value="F:metal ion binding"/>
    <property type="evidence" value="ECO:0007669"/>
    <property type="project" value="UniProtKB-KW"/>
</dbReference>
<dbReference type="SUPFAM" id="SSF101478">
    <property type="entry name" value="ADP-ribosylglycohydrolase"/>
    <property type="match status" value="1"/>
</dbReference>
<feature type="binding site" evidence="3">
    <location>
        <position position="277"/>
    </location>
    <ligand>
        <name>Mg(2+)</name>
        <dbReference type="ChEBI" id="CHEBI:18420"/>
        <label>1</label>
    </ligand>
</feature>
<keyword evidence="3" id="KW-0460">Magnesium</keyword>
<reference evidence="4" key="1">
    <citation type="submission" date="2020-10" db="EMBL/GenBank/DDBJ databases">
        <authorList>
            <person name="Gilroy R."/>
        </authorList>
    </citation>
    <scope>NUCLEOTIDE SEQUENCE</scope>
    <source>
        <strain evidence="4">ChiBcec15-4380</strain>
    </source>
</reference>
<dbReference type="AlphaFoldDB" id="A0A9D1IW74"/>
<accession>A0A9D1IW74</accession>
<proteinExistence type="inferred from homology"/>
<comment type="cofactor">
    <cofactor evidence="3">
        <name>Mg(2+)</name>
        <dbReference type="ChEBI" id="CHEBI:18420"/>
    </cofactor>
    <text evidence="3">Binds 2 magnesium ions per subunit.</text>
</comment>
<name>A0A9D1IW74_9FIRM</name>
<dbReference type="InterPro" id="IPR005502">
    <property type="entry name" value="Ribosyl_crysJ1"/>
</dbReference>
<dbReference type="InterPro" id="IPR050792">
    <property type="entry name" value="ADP-ribosylglycohydrolase"/>
</dbReference>
<comment type="similarity">
    <text evidence="1">Belongs to the ADP-ribosylglycohydrolase family.</text>
</comment>
<dbReference type="InterPro" id="IPR036705">
    <property type="entry name" value="Ribosyl_crysJ1_sf"/>
</dbReference>
<evidence type="ECO:0000256" key="2">
    <source>
        <dbReference type="ARBA" id="ARBA00022801"/>
    </source>
</evidence>
<dbReference type="PANTHER" id="PTHR16222">
    <property type="entry name" value="ADP-RIBOSYLGLYCOHYDROLASE"/>
    <property type="match status" value="1"/>
</dbReference>
<dbReference type="Pfam" id="PF03747">
    <property type="entry name" value="ADP_ribosyl_GH"/>
    <property type="match status" value="1"/>
</dbReference>
<comment type="caution">
    <text evidence="4">The sequence shown here is derived from an EMBL/GenBank/DDBJ whole genome shotgun (WGS) entry which is preliminary data.</text>
</comment>
<dbReference type="EMBL" id="DVHE01000032">
    <property type="protein sequence ID" value="HIR50422.1"/>
    <property type="molecule type" value="Genomic_DNA"/>
</dbReference>
<dbReference type="PANTHER" id="PTHR16222:SF24">
    <property type="entry name" value="ADP-RIBOSYLHYDROLASE ARH3"/>
    <property type="match status" value="1"/>
</dbReference>
<keyword evidence="3" id="KW-0479">Metal-binding</keyword>
<dbReference type="Proteomes" id="UP000824239">
    <property type="component" value="Unassembled WGS sequence"/>
</dbReference>
<evidence type="ECO:0000313" key="4">
    <source>
        <dbReference type="EMBL" id="HIR50422.1"/>
    </source>
</evidence>